<evidence type="ECO:0000256" key="2">
    <source>
        <dbReference type="ARBA" id="ARBA00022723"/>
    </source>
</evidence>
<comment type="subcellular location">
    <subcellularLocation>
        <location evidence="1">Nucleus</location>
    </subcellularLocation>
</comment>
<dbReference type="PROSITE" id="PS51186">
    <property type="entry name" value="GNAT"/>
    <property type="match status" value="1"/>
</dbReference>
<dbReference type="GO" id="GO:0005634">
    <property type="term" value="C:nucleus"/>
    <property type="evidence" value="ECO:0007669"/>
    <property type="project" value="UniProtKB-SubCell"/>
</dbReference>
<dbReference type="GO" id="GO:0016747">
    <property type="term" value="F:acyltransferase activity, transferring groups other than amino-acyl groups"/>
    <property type="evidence" value="ECO:0007669"/>
    <property type="project" value="InterPro"/>
</dbReference>
<dbReference type="PROSITE" id="PS50016">
    <property type="entry name" value="ZF_PHD_2"/>
    <property type="match status" value="1"/>
</dbReference>
<protein>
    <submittedName>
        <fullName evidence="10">Uncharacterized protein</fullName>
    </submittedName>
</protein>
<evidence type="ECO:0000313" key="11">
    <source>
        <dbReference type="Proteomes" id="UP001372338"/>
    </source>
</evidence>
<dbReference type="Proteomes" id="UP001372338">
    <property type="component" value="Unassembled WGS sequence"/>
</dbReference>
<dbReference type="InterPro" id="IPR001965">
    <property type="entry name" value="Znf_PHD"/>
</dbReference>
<accession>A0AAN9P8V3</accession>
<proteinExistence type="predicted"/>
<dbReference type="InterPro" id="IPR008395">
    <property type="entry name" value="Agenet-like_dom"/>
</dbReference>
<dbReference type="SUPFAM" id="SSF55729">
    <property type="entry name" value="Acyl-CoA N-acyltransferases (Nat)"/>
    <property type="match status" value="1"/>
</dbReference>
<evidence type="ECO:0000256" key="3">
    <source>
        <dbReference type="ARBA" id="ARBA00022771"/>
    </source>
</evidence>
<dbReference type="InterPro" id="IPR056511">
    <property type="entry name" value="IDM1_C"/>
</dbReference>
<dbReference type="GO" id="GO:0003714">
    <property type="term" value="F:transcription corepressor activity"/>
    <property type="evidence" value="ECO:0007669"/>
    <property type="project" value="InterPro"/>
</dbReference>
<dbReference type="InterPro" id="IPR032308">
    <property type="entry name" value="TDBD"/>
</dbReference>
<dbReference type="PANTHER" id="PTHR46309">
    <property type="entry name" value="PHD FINGER PROTEIN 12"/>
    <property type="match status" value="1"/>
</dbReference>
<dbReference type="InterPro" id="IPR011011">
    <property type="entry name" value="Znf_FYVE_PHD"/>
</dbReference>
<dbReference type="Gene3D" id="3.40.630.30">
    <property type="match status" value="1"/>
</dbReference>
<dbReference type="SMART" id="SM00743">
    <property type="entry name" value="Agenet"/>
    <property type="match status" value="1"/>
</dbReference>
<dbReference type="AlphaFoldDB" id="A0AAN9P8V3"/>
<dbReference type="GO" id="GO:0006357">
    <property type="term" value="P:regulation of transcription by RNA polymerase II"/>
    <property type="evidence" value="ECO:0007669"/>
    <property type="project" value="TreeGrafter"/>
</dbReference>
<dbReference type="GO" id="GO:0008270">
    <property type="term" value="F:zinc ion binding"/>
    <property type="evidence" value="ECO:0007669"/>
    <property type="project" value="UniProtKB-KW"/>
</dbReference>
<feature type="region of interest" description="Disordered" evidence="7">
    <location>
        <begin position="1"/>
        <end position="21"/>
    </location>
</feature>
<evidence type="ECO:0000256" key="6">
    <source>
        <dbReference type="PROSITE-ProRule" id="PRU00146"/>
    </source>
</evidence>
<feature type="domain" description="N-acetyltransferase" evidence="9">
    <location>
        <begin position="977"/>
        <end position="1129"/>
    </location>
</feature>
<dbReference type="SUPFAM" id="SSF57903">
    <property type="entry name" value="FYVE/PHD zinc finger"/>
    <property type="match status" value="1"/>
</dbReference>
<dbReference type="PANTHER" id="PTHR46309:SF12">
    <property type="entry name" value="GB|AAC80581.1"/>
    <property type="match status" value="1"/>
</dbReference>
<dbReference type="InterPro" id="IPR000182">
    <property type="entry name" value="GNAT_dom"/>
</dbReference>
<reference evidence="10 11" key="1">
    <citation type="submission" date="2024-01" db="EMBL/GenBank/DDBJ databases">
        <title>The genomes of 5 underutilized Papilionoideae crops provide insights into root nodulation and disease resistanc.</title>
        <authorList>
            <person name="Yuan L."/>
        </authorList>
    </citation>
    <scope>NUCLEOTIDE SEQUENCE [LARGE SCALE GENOMIC DNA]</scope>
    <source>
        <strain evidence="10">ZHUSHIDOU_FW_LH</strain>
        <tissue evidence="10">Leaf</tissue>
    </source>
</reference>
<keyword evidence="11" id="KW-1185">Reference proteome</keyword>
<dbReference type="Pfam" id="PF00628">
    <property type="entry name" value="PHD"/>
    <property type="match status" value="1"/>
</dbReference>
<dbReference type="InterPro" id="IPR054292">
    <property type="entry name" value="DUF7028"/>
</dbReference>
<keyword evidence="2" id="KW-0479">Metal-binding</keyword>
<evidence type="ECO:0000259" key="8">
    <source>
        <dbReference type="PROSITE" id="PS50016"/>
    </source>
</evidence>
<gene>
    <name evidence="10" type="ORF">RIF29_03801</name>
</gene>
<name>A0AAN9P8V3_CROPI</name>
<evidence type="ECO:0000256" key="5">
    <source>
        <dbReference type="ARBA" id="ARBA00023242"/>
    </source>
</evidence>
<dbReference type="InterPro" id="IPR014002">
    <property type="entry name" value="Agenet_dom_plant"/>
</dbReference>
<sequence>MAIRGVRNSGSRKRKRVADDEGPKPKLILNERVEVICCSCIWNGESFLFAKVVIFTPDDDQLLLLSYLVVRCEEEGFLGSWHPGIVIRLEKLKRYVRYDNILDDDGVNYVVDVVNVSDALDDDDSSSSDIYTRGWIRPPPPPIQFEGCELQFGLCVDAKHEEAWWEGVIYDHCDGMEERSVFFPDLGDEMTFGIHQLRITQDWDEVTGVWERRGNWVFLELIEEFHRESLVTVSAKQIWYDIRMKQEFNIIREWTLNVKFLWKNLVMKVISYYLTLTLEEVLPRLELPRALKETPGLVSVEPTANVDLNREVDQATSLVVGNSSGQFCGNTNFNCDASPDNAFGSDLGKTDNPMKKGDSSNLLDTVQNCKKCDMHPLLNREPDMHLMADSNMHFEKETLVQEEPIPPVQVVLPELHKEISCCNAGEVVSSTCAEKNVEHGCSSHALTDRVGGYSRKRKIENWKRLILSEVKFCPDAVKEYAAIVYYKARVHWREKVLKHLAYLGWEIEWRARQDDYKRYRYKSPDKKDQKIYFSLLQICKDLQTDSMLSRSDQCLKHSTADSHLSHVLHNQSERVQDKDIVPLVDQCLKYSTADGHLSHVLHNQSKRVQDKDIVPLVDQAPAEFADEPEFFPQAVVEYYSRSSEMDMANKRKLILKARKHLLAEGWILTYPPPHKKRMGMLYRSPENRTFRSLYTACSFYINESKRKGSPLMVLRSSKKVQHVTAPCVSYHKPQNVLSWLIDSNMVLPRSKVYYLEKGRHQALAEGRISRDGIKCNCCQTVYTLVGFEKHSSSSRSCRPAASIFLEDGRSLLDCQIQIMQDHMTRKSKEKRCDDFCQGENDSICSVCRYGGELVLCDLCPSSFHKSCLGLEDIPDGNWFCPSCRCGMCGQSKIDGAEDGHFLTCIQCEHKYHVRCLRNRSVCKSGRDLENCFCGKDCEKIYEGLHKLLGEPVSVGAEHLTWTLMKINTSESWDLGSTENDSLAENYSKLNVALSVMHECFEPLKEPFSSGDLMEDVIFSRWSKLNRLNFKGFYTVLLERNEEIISVATIRVHGRKVAEVPLVGTRLQYRRHGMCRTLMNELEKKLMQLGVERLVLPAAPSVLETWTGSFGFAKMTNLERSEFLDYTFLDFQGTTMCQKLLMKVQSPDSVLSIESQQKPRGVNSGSYVINFDKSSPVSEVCQDEEIVKRGMLNLQIGDTCAGNNNELGSDTCDLVTMVKQPSHEEQQQCQTGTSPHWSLAQQADRFNGSLKFYTRKKVRKVHE</sequence>
<dbReference type="SMART" id="SM00249">
    <property type="entry name" value="PHD"/>
    <property type="match status" value="2"/>
</dbReference>
<keyword evidence="5" id="KW-0539">Nucleus</keyword>
<dbReference type="EMBL" id="JAYWIO010000001">
    <property type="protein sequence ID" value="KAK7289833.1"/>
    <property type="molecule type" value="Genomic_DNA"/>
</dbReference>
<feature type="domain" description="PHD-type" evidence="8">
    <location>
        <begin position="841"/>
        <end position="886"/>
    </location>
</feature>
<dbReference type="Gene3D" id="3.30.40.10">
    <property type="entry name" value="Zinc/RING finger domain, C3HC4 (zinc finger)"/>
    <property type="match status" value="1"/>
</dbReference>
<dbReference type="Pfam" id="PF22970">
    <property type="entry name" value="DUF7028"/>
    <property type="match status" value="2"/>
</dbReference>
<dbReference type="InterPro" id="IPR019787">
    <property type="entry name" value="Znf_PHD-finger"/>
</dbReference>
<dbReference type="Pfam" id="PF16135">
    <property type="entry name" value="TDBD"/>
    <property type="match status" value="1"/>
</dbReference>
<dbReference type="Pfam" id="PF23209">
    <property type="entry name" value="IDM1_C"/>
    <property type="match status" value="1"/>
</dbReference>
<dbReference type="InterPro" id="IPR042163">
    <property type="entry name" value="PHF12"/>
</dbReference>
<organism evidence="10 11">
    <name type="scientific">Crotalaria pallida</name>
    <name type="common">Smooth rattlebox</name>
    <name type="synonym">Crotalaria striata</name>
    <dbReference type="NCBI Taxonomy" id="3830"/>
    <lineage>
        <taxon>Eukaryota</taxon>
        <taxon>Viridiplantae</taxon>
        <taxon>Streptophyta</taxon>
        <taxon>Embryophyta</taxon>
        <taxon>Tracheophyta</taxon>
        <taxon>Spermatophyta</taxon>
        <taxon>Magnoliopsida</taxon>
        <taxon>eudicotyledons</taxon>
        <taxon>Gunneridae</taxon>
        <taxon>Pentapetalae</taxon>
        <taxon>rosids</taxon>
        <taxon>fabids</taxon>
        <taxon>Fabales</taxon>
        <taxon>Fabaceae</taxon>
        <taxon>Papilionoideae</taxon>
        <taxon>50 kb inversion clade</taxon>
        <taxon>genistoids sensu lato</taxon>
        <taxon>core genistoids</taxon>
        <taxon>Crotalarieae</taxon>
        <taxon>Crotalaria</taxon>
    </lineage>
</organism>
<evidence type="ECO:0000313" key="10">
    <source>
        <dbReference type="EMBL" id="KAK7289833.1"/>
    </source>
</evidence>
<evidence type="ECO:0000256" key="4">
    <source>
        <dbReference type="ARBA" id="ARBA00022833"/>
    </source>
</evidence>
<evidence type="ECO:0000256" key="1">
    <source>
        <dbReference type="ARBA" id="ARBA00004123"/>
    </source>
</evidence>
<dbReference type="InterPro" id="IPR016181">
    <property type="entry name" value="Acyl_CoA_acyltransferase"/>
</dbReference>
<evidence type="ECO:0000256" key="7">
    <source>
        <dbReference type="SAM" id="MobiDB-lite"/>
    </source>
</evidence>
<dbReference type="CDD" id="cd04301">
    <property type="entry name" value="NAT_SF"/>
    <property type="match status" value="1"/>
</dbReference>
<keyword evidence="4" id="KW-0862">Zinc</keyword>
<dbReference type="Pfam" id="PF05641">
    <property type="entry name" value="Agenet"/>
    <property type="match status" value="1"/>
</dbReference>
<comment type="caution">
    <text evidence="10">The sequence shown here is derived from an EMBL/GenBank/DDBJ whole genome shotgun (WGS) entry which is preliminary data.</text>
</comment>
<evidence type="ECO:0000259" key="9">
    <source>
        <dbReference type="PROSITE" id="PS51186"/>
    </source>
</evidence>
<keyword evidence="3 6" id="KW-0863">Zinc-finger</keyword>
<dbReference type="InterPro" id="IPR013083">
    <property type="entry name" value="Znf_RING/FYVE/PHD"/>
</dbReference>